<sequence length="75" mass="8860">FEDLYLHTYHFSSTSNHDNENIVNTENDTSIFENHIDDFFEYAANQTWISKNDPLSKMKQYLDEPIASKNTNILE</sequence>
<protein>
    <submittedName>
        <fullName evidence="1">35238_t:CDS:1</fullName>
    </submittedName>
</protein>
<reference evidence="1 2" key="1">
    <citation type="submission" date="2021-06" db="EMBL/GenBank/DDBJ databases">
        <authorList>
            <person name="Kallberg Y."/>
            <person name="Tangrot J."/>
            <person name="Rosling A."/>
        </authorList>
    </citation>
    <scope>NUCLEOTIDE SEQUENCE [LARGE SCALE GENOMIC DNA]</scope>
    <source>
        <strain evidence="1 2">120-4 pot B 10/14</strain>
    </source>
</reference>
<feature type="non-terminal residue" evidence="1">
    <location>
        <position position="1"/>
    </location>
</feature>
<proteinExistence type="predicted"/>
<gene>
    <name evidence="1" type="ORF">GMARGA_LOCUS12359</name>
</gene>
<evidence type="ECO:0000313" key="2">
    <source>
        <dbReference type="Proteomes" id="UP000789901"/>
    </source>
</evidence>
<dbReference type="EMBL" id="CAJVQB010007514">
    <property type="protein sequence ID" value="CAG8704750.1"/>
    <property type="molecule type" value="Genomic_DNA"/>
</dbReference>
<dbReference type="Proteomes" id="UP000789901">
    <property type="component" value="Unassembled WGS sequence"/>
</dbReference>
<organism evidence="1 2">
    <name type="scientific">Gigaspora margarita</name>
    <dbReference type="NCBI Taxonomy" id="4874"/>
    <lineage>
        <taxon>Eukaryota</taxon>
        <taxon>Fungi</taxon>
        <taxon>Fungi incertae sedis</taxon>
        <taxon>Mucoromycota</taxon>
        <taxon>Glomeromycotina</taxon>
        <taxon>Glomeromycetes</taxon>
        <taxon>Diversisporales</taxon>
        <taxon>Gigasporaceae</taxon>
        <taxon>Gigaspora</taxon>
    </lineage>
</organism>
<evidence type="ECO:0000313" key="1">
    <source>
        <dbReference type="EMBL" id="CAG8704750.1"/>
    </source>
</evidence>
<keyword evidence="2" id="KW-1185">Reference proteome</keyword>
<comment type="caution">
    <text evidence="1">The sequence shown here is derived from an EMBL/GenBank/DDBJ whole genome shotgun (WGS) entry which is preliminary data.</text>
</comment>
<accession>A0ABN7UYY5</accession>
<name>A0ABN7UYY5_GIGMA</name>